<reference evidence="2 3" key="1">
    <citation type="journal article" date="2021" name="BMC Genomics">
        <title>Genome-resolved metagenome and metatranscriptome analyses of thermophilic composting reveal key bacterial players and their metabolic interactions.</title>
        <authorList>
            <person name="Braga L.P.P."/>
            <person name="Pereira R.V."/>
            <person name="Martins L.F."/>
            <person name="Moura L.M.S."/>
            <person name="Sanchez F.B."/>
            <person name="Patane J.S.L."/>
            <person name="da Silva A.M."/>
            <person name="Setubal J.C."/>
        </authorList>
    </citation>
    <scope>NUCLEOTIDE SEQUENCE [LARGE SCALE GENOMIC DNA]</scope>
    <source>
        <strain evidence="2">ZC4RG45</strain>
    </source>
</reference>
<name>A0ABD6FDG9_9PSEU</name>
<gene>
    <name evidence="2" type="ORF">DIU77_002290</name>
</gene>
<sequence>MRRYRAVRHFIRRSWLALLAVTSVLTLGACDTGPRQAGAAAVVGNTQISVDSLQREFNWLLKNVPEAEQLRAEKALGRITSNSLAARIRHELITDTAARLGLRADPGEVDTLLGRLGGETEAAKRLLTTPGLARERIEDMLLLRAIGDHYVDRLSVRVTGTLISQEEPGSSARQRAVELGKRMAATPGAAAELAERGDQRLPDELTLSELIGTDREVLAQTPLFSVEPGTVVVMRPSPQNGSLWLVALVEDRTETQGDSDRSYPDEVLAQIGLQMLRPAAERLGVTVSPRYGVWDEAGMVILNDEEHAQNHLFQANGVERQ</sequence>
<feature type="signal peptide" evidence="1">
    <location>
        <begin position="1"/>
        <end position="29"/>
    </location>
</feature>
<comment type="caution">
    <text evidence="2">The sequence shown here is derived from an EMBL/GenBank/DDBJ whole genome shotgun (WGS) entry which is preliminary data.</text>
</comment>
<evidence type="ECO:0000313" key="2">
    <source>
        <dbReference type="EMBL" id="MFO7191057.1"/>
    </source>
</evidence>
<dbReference type="Proteomes" id="UP000249324">
    <property type="component" value="Unassembled WGS sequence"/>
</dbReference>
<dbReference type="AlphaFoldDB" id="A0ABD6FDG9"/>
<organism evidence="2 3">
    <name type="scientific">Thermocrispum agreste</name>
    <dbReference type="NCBI Taxonomy" id="37925"/>
    <lineage>
        <taxon>Bacteria</taxon>
        <taxon>Bacillati</taxon>
        <taxon>Actinomycetota</taxon>
        <taxon>Actinomycetes</taxon>
        <taxon>Pseudonocardiales</taxon>
        <taxon>Pseudonocardiaceae</taxon>
        <taxon>Thermocrispum</taxon>
    </lineage>
</organism>
<dbReference type="EMBL" id="QGUI02000014">
    <property type="protein sequence ID" value="MFO7191057.1"/>
    <property type="molecule type" value="Genomic_DNA"/>
</dbReference>
<feature type="chain" id="PRO_5044872570" evidence="1">
    <location>
        <begin position="30"/>
        <end position="321"/>
    </location>
</feature>
<keyword evidence="1" id="KW-0732">Signal</keyword>
<accession>A0ABD6FDG9</accession>
<evidence type="ECO:0000256" key="1">
    <source>
        <dbReference type="SAM" id="SignalP"/>
    </source>
</evidence>
<evidence type="ECO:0000313" key="3">
    <source>
        <dbReference type="Proteomes" id="UP000249324"/>
    </source>
</evidence>
<proteinExistence type="predicted"/>
<dbReference type="PROSITE" id="PS51257">
    <property type="entry name" value="PROKAR_LIPOPROTEIN"/>
    <property type="match status" value="1"/>
</dbReference>
<protein>
    <submittedName>
        <fullName evidence="2">SurA N-terminal domain-containing protein</fullName>
    </submittedName>
</protein>